<dbReference type="RefSeq" id="WP_344572770.1">
    <property type="nucleotide sequence ID" value="NZ_BAAARK010000001.1"/>
</dbReference>
<organism evidence="2 3">
    <name type="scientific">Streptomyces lunalinharesii</name>
    <dbReference type="NCBI Taxonomy" id="333384"/>
    <lineage>
        <taxon>Bacteria</taxon>
        <taxon>Bacillati</taxon>
        <taxon>Actinomycetota</taxon>
        <taxon>Actinomycetes</taxon>
        <taxon>Kitasatosporales</taxon>
        <taxon>Streptomycetaceae</taxon>
        <taxon>Streptomyces</taxon>
    </lineage>
</organism>
<evidence type="ECO:0000313" key="2">
    <source>
        <dbReference type="EMBL" id="GAA2643160.1"/>
    </source>
</evidence>
<dbReference type="Proteomes" id="UP001500994">
    <property type="component" value="Unassembled WGS sequence"/>
</dbReference>
<evidence type="ECO:0000313" key="3">
    <source>
        <dbReference type="Proteomes" id="UP001500994"/>
    </source>
</evidence>
<gene>
    <name evidence="2" type="ORF">GCM10009864_00670</name>
</gene>
<reference evidence="3" key="1">
    <citation type="journal article" date="2019" name="Int. J. Syst. Evol. Microbiol.">
        <title>The Global Catalogue of Microorganisms (GCM) 10K type strain sequencing project: providing services to taxonomists for standard genome sequencing and annotation.</title>
        <authorList>
            <consortium name="The Broad Institute Genomics Platform"/>
            <consortium name="The Broad Institute Genome Sequencing Center for Infectious Disease"/>
            <person name="Wu L."/>
            <person name="Ma J."/>
        </authorList>
    </citation>
    <scope>NUCLEOTIDE SEQUENCE [LARGE SCALE GENOMIC DNA]</scope>
    <source>
        <strain evidence="3">JCM 16374</strain>
    </source>
</reference>
<protein>
    <submittedName>
        <fullName evidence="2">Uncharacterized protein</fullName>
    </submittedName>
</protein>
<accession>A0ABP6DEG9</accession>
<comment type="caution">
    <text evidence="2">The sequence shown here is derived from an EMBL/GenBank/DDBJ whole genome shotgun (WGS) entry which is preliminary data.</text>
</comment>
<sequence length="106" mass="11448">MPAAAPTTRGKTKVYRFGDIEILLTPNEIGVYTAIHIPNPSHEPMTFSISVRVKGPGGYAALMNRKFPSVRPRDTAREGGLLIDHGNAPVPGDPVPEIVSFEQKPS</sequence>
<evidence type="ECO:0000256" key="1">
    <source>
        <dbReference type="SAM" id="MobiDB-lite"/>
    </source>
</evidence>
<proteinExistence type="predicted"/>
<dbReference type="EMBL" id="BAAARK010000001">
    <property type="protein sequence ID" value="GAA2643160.1"/>
    <property type="molecule type" value="Genomic_DNA"/>
</dbReference>
<keyword evidence="3" id="KW-1185">Reference proteome</keyword>
<feature type="region of interest" description="Disordered" evidence="1">
    <location>
        <begin position="79"/>
        <end position="106"/>
    </location>
</feature>
<name>A0ABP6DEG9_9ACTN</name>